<dbReference type="AlphaFoldDB" id="A0A0D0BQ23"/>
<feature type="region of interest" description="Disordered" evidence="1">
    <location>
        <begin position="58"/>
        <end position="207"/>
    </location>
</feature>
<accession>A0A0D0BQ23</accession>
<evidence type="ECO:0000313" key="3">
    <source>
        <dbReference type="Proteomes" id="UP000053593"/>
    </source>
</evidence>
<name>A0A0D0BQ23_9AGAR</name>
<sequence length="258" mass="27021">MSTSQAPTPISPCTYAQLPLAPSPLSLGQVPEAVHKGDGKPAAIPLVNPTPSSPLIPTVVLDPLPTHKHSDTIPNVKLGPTATQSLAPTGSKKTAHHKPEPVPSMWVTRSQLAPAEPTTTSPAPDVPTPPVAPLSSINVIQPEPSKQPDVQPVPMLMDPISEVPEEEDSGVTPISSTSKPQRSSKKDKQKAKATGVLLPPSTDGDVSNLDLHAGNGSDGNTIYNQIVSNKKHLHWPISPSDSAYSSSAEEHDLCIAKI</sequence>
<dbReference type="HOGENOM" id="CLU_1077901_0_0_1"/>
<reference evidence="2 3" key="1">
    <citation type="submission" date="2014-04" db="EMBL/GenBank/DDBJ databases">
        <title>Evolutionary Origins and Diversification of the Mycorrhizal Mutualists.</title>
        <authorList>
            <consortium name="DOE Joint Genome Institute"/>
            <consortium name="Mycorrhizal Genomics Consortium"/>
            <person name="Kohler A."/>
            <person name="Kuo A."/>
            <person name="Nagy L.G."/>
            <person name="Floudas D."/>
            <person name="Copeland A."/>
            <person name="Barry K.W."/>
            <person name="Cichocki N."/>
            <person name="Veneault-Fourrey C."/>
            <person name="LaButti K."/>
            <person name="Lindquist E.A."/>
            <person name="Lipzen A."/>
            <person name="Lundell T."/>
            <person name="Morin E."/>
            <person name="Murat C."/>
            <person name="Riley R."/>
            <person name="Ohm R."/>
            <person name="Sun H."/>
            <person name="Tunlid A."/>
            <person name="Henrissat B."/>
            <person name="Grigoriev I.V."/>
            <person name="Hibbett D.S."/>
            <person name="Martin F."/>
        </authorList>
    </citation>
    <scope>NUCLEOTIDE SEQUENCE [LARGE SCALE GENOMIC DNA]</scope>
    <source>
        <strain evidence="2 3">FD-317 M1</strain>
    </source>
</reference>
<dbReference type="Proteomes" id="UP000053593">
    <property type="component" value="Unassembled WGS sequence"/>
</dbReference>
<feature type="compositionally biased region" description="Polar residues" evidence="1">
    <location>
        <begin position="172"/>
        <end position="181"/>
    </location>
</feature>
<proteinExistence type="predicted"/>
<feature type="compositionally biased region" description="Polar residues" evidence="1">
    <location>
        <begin position="81"/>
        <end position="92"/>
    </location>
</feature>
<evidence type="ECO:0000256" key="1">
    <source>
        <dbReference type="SAM" id="MobiDB-lite"/>
    </source>
</evidence>
<evidence type="ECO:0000313" key="2">
    <source>
        <dbReference type="EMBL" id="KIK51714.1"/>
    </source>
</evidence>
<gene>
    <name evidence="2" type="ORF">GYMLUDRAFT_251846</name>
</gene>
<protein>
    <submittedName>
        <fullName evidence="2">Uncharacterized protein</fullName>
    </submittedName>
</protein>
<organism evidence="2 3">
    <name type="scientific">Collybiopsis luxurians FD-317 M1</name>
    <dbReference type="NCBI Taxonomy" id="944289"/>
    <lineage>
        <taxon>Eukaryota</taxon>
        <taxon>Fungi</taxon>
        <taxon>Dikarya</taxon>
        <taxon>Basidiomycota</taxon>
        <taxon>Agaricomycotina</taxon>
        <taxon>Agaricomycetes</taxon>
        <taxon>Agaricomycetidae</taxon>
        <taxon>Agaricales</taxon>
        <taxon>Marasmiineae</taxon>
        <taxon>Omphalotaceae</taxon>
        <taxon>Collybiopsis</taxon>
        <taxon>Collybiopsis luxurians</taxon>
    </lineage>
</organism>
<dbReference type="EMBL" id="KN834857">
    <property type="protein sequence ID" value="KIK51714.1"/>
    <property type="molecule type" value="Genomic_DNA"/>
</dbReference>
<keyword evidence="3" id="KW-1185">Reference proteome</keyword>
<feature type="compositionally biased region" description="Low complexity" evidence="1">
    <location>
        <begin position="113"/>
        <end position="123"/>
    </location>
</feature>
<feature type="compositionally biased region" description="Basic residues" evidence="1">
    <location>
        <begin position="182"/>
        <end position="191"/>
    </location>
</feature>